<proteinExistence type="predicted"/>
<reference evidence="7" key="1">
    <citation type="submission" date="2021-03" db="EMBL/GenBank/DDBJ databases">
        <title>Draft genome sequence of rust myrtle Austropuccinia psidii MF-1, a brazilian biotype.</title>
        <authorList>
            <person name="Quecine M.C."/>
            <person name="Pachon D.M.R."/>
            <person name="Bonatelli M.L."/>
            <person name="Correr F.H."/>
            <person name="Franceschini L.M."/>
            <person name="Leite T.F."/>
            <person name="Margarido G.R.A."/>
            <person name="Almeida C.A."/>
            <person name="Ferrarezi J.A."/>
            <person name="Labate C.A."/>
        </authorList>
    </citation>
    <scope>NUCLEOTIDE SEQUENCE</scope>
    <source>
        <strain evidence="7">MF-1</strain>
    </source>
</reference>
<evidence type="ECO:0000256" key="1">
    <source>
        <dbReference type="ARBA" id="ARBA00004123"/>
    </source>
</evidence>
<dbReference type="Proteomes" id="UP000765509">
    <property type="component" value="Unassembled WGS sequence"/>
</dbReference>
<dbReference type="GO" id="GO:0005634">
    <property type="term" value="C:nucleus"/>
    <property type="evidence" value="ECO:0007669"/>
    <property type="project" value="UniProtKB-SubCell"/>
</dbReference>
<dbReference type="PANTHER" id="PTHR46481">
    <property type="entry name" value="ZINC FINGER BED DOMAIN-CONTAINING PROTEIN 4"/>
    <property type="match status" value="1"/>
</dbReference>
<keyword evidence="3" id="KW-0863">Zinc-finger</keyword>
<dbReference type="GO" id="GO:0046983">
    <property type="term" value="F:protein dimerization activity"/>
    <property type="evidence" value="ECO:0007669"/>
    <property type="project" value="InterPro"/>
</dbReference>
<evidence type="ECO:0000313" key="8">
    <source>
        <dbReference type="Proteomes" id="UP000765509"/>
    </source>
</evidence>
<dbReference type="SUPFAM" id="SSF53098">
    <property type="entry name" value="Ribonuclease H-like"/>
    <property type="match status" value="1"/>
</dbReference>
<organism evidence="7 8">
    <name type="scientific">Austropuccinia psidii MF-1</name>
    <dbReference type="NCBI Taxonomy" id="1389203"/>
    <lineage>
        <taxon>Eukaryota</taxon>
        <taxon>Fungi</taxon>
        <taxon>Dikarya</taxon>
        <taxon>Basidiomycota</taxon>
        <taxon>Pucciniomycotina</taxon>
        <taxon>Pucciniomycetes</taxon>
        <taxon>Pucciniales</taxon>
        <taxon>Sphaerophragmiaceae</taxon>
        <taxon>Austropuccinia</taxon>
    </lineage>
</organism>
<accession>A0A9Q3BS68</accession>
<dbReference type="InterPro" id="IPR052035">
    <property type="entry name" value="ZnF_BED_domain_contain"/>
</dbReference>
<gene>
    <name evidence="7" type="ORF">O181_010224</name>
</gene>
<comment type="subcellular location">
    <subcellularLocation>
        <location evidence="1">Nucleus</location>
    </subcellularLocation>
</comment>
<evidence type="ECO:0000256" key="5">
    <source>
        <dbReference type="ARBA" id="ARBA00023242"/>
    </source>
</evidence>
<dbReference type="InterPro" id="IPR012337">
    <property type="entry name" value="RNaseH-like_sf"/>
</dbReference>
<feature type="domain" description="HAT C-terminal dimerisation" evidence="6">
    <location>
        <begin position="99"/>
        <end position="178"/>
    </location>
</feature>
<evidence type="ECO:0000256" key="3">
    <source>
        <dbReference type="ARBA" id="ARBA00022771"/>
    </source>
</evidence>
<keyword evidence="5" id="KW-0539">Nucleus</keyword>
<sequence>MMLSKYLRVFLTKIPVICATVMDTRFKLRFFQSHNMTLAWFGTSAKNLAGIFEDQAQKHFRKDIKTSNEPSYNTSKSNGLFKEMYSSSNASDANSMDNEVTRFLSEPPEPKTTDILLFWNSQQTFFPTIGLMAHKFLSIPATSAPSECVFSGGRKILNYQQASLSPMHIEQLACVKDWAHTFGSLYFDD</sequence>
<dbReference type="InterPro" id="IPR008906">
    <property type="entry name" value="HATC_C_dom"/>
</dbReference>
<evidence type="ECO:0000256" key="4">
    <source>
        <dbReference type="ARBA" id="ARBA00022833"/>
    </source>
</evidence>
<keyword evidence="4" id="KW-0862">Zinc</keyword>
<evidence type="ECO:0000259" key="6">
    <source>
        <dbReference type="Pfam" id="PF05699"/>
    </source>
</evidence>
<dbReference type="Pfam" id="PF05699">
    <property type="entry name" value="Dimer_Tnp_hAT"/>
    <property type="match status" value="1"/>
</dbReference>
<dbReference type="OrthoDB" id="1715602at2759"/>
<comment type="caution">
    <text evidence="7">The sequence shown here is derived from an EMBL/GenBank/DDBJ whole genome shotgun (WGS) entry which is preliminary data.</text>
</comment>
<evidence type="ECO:0000256" key="2">
    <source>
        <dbReference type="ARBA" id="ARBA00022723"/>
    </source>
</evidence>
<dbReference type="PANTHER" id="PTHR46481:SF10">
    <property type="entry name" value="ZINC FINGER BED DOMAIN-CONTAINING PROTEIN 39"/>
    <property type="match status" value="1"/>
</dbReference>
<keyword evidence="8" id="KW-1185">Reference proteome</keyword>
<dbReference type="EMBL" id="AVOT02002477">
    <property type="protein sequence ID" value="MBW0470509.1"/>
    <property type="molecule type" value="Genomic_DNA"/>
</dbReference>
<protein>
    <recommendedName>
        <fullName evidence="6">HAT C-terminal dimerisation domain-containing protein</fullName>
    </recommendedName>
</protein>
<evidence type="ECO:0000313" key="7">
    <source>
        <dbReference type="EMBL" id="MBW0470509.1"/>
    </source>
</evidence>
<dbReference type="GO" id="GO:0008270">
    <property type="term" value="F:zinc ion binding"/>
    <property type="evidence" value="ECO:0007669"/>
    <property type="project" value="UniProtKB-KW"/>
</dbReference>
<name>A0A9Q3BS68_9BASI</name>
<keyword evidence="2" id="KW-0479">Metal-binding</keyword>
<dbReference type="AlphaFoldDB" id="A0A9Q3BS68"/>